<evidence type="ECO:0000313" key="1">
    <source>
        <dbReference type="EMBL" id="NSX54698.1"/>
    </source>
</evidence>
<organism evidence="1 2">
    <name type="scientific">Parasulfitobacter algicola</name>
    <dbReference type="NCBI Taxonomy" id="2614809"/>
    <lineage>
        <taxon>Bacteria</taxon>
        <taxon>Pseudomonadati</taxon>
        <taxon>Pseudomonadota</taxon>
        <taxon>Alphaproteobacteria</taxon>
        <taxon>Rhodobacterales</taxon>
        <taxon>Roseobacteraceae</taxon>
        <taxon>Parasulfitobacter</taxon>
    </lineage>
</organism>
<keyword evidence="2" id="KW-1185">Reference proteome</keyword>
<gene>
    <name evidence="1" type="ORF">HRQ87_07760</name>
</gene>
<proteinExistence type="predicted"/>
<sequence>MANACLIVQTVSMGYIRNIVTFIHDSIKQSFGADAPLFLVNEIDQASYPPDSAVFVIGESFQRHTRRDGCRYIYLNFSVLRVMGNPLMTGRQGWKAVQRKKALLADKLDLYDMLLDYLPPQTRILQRQLDLPVRSFKPCIDPAAMPQALPLQERLYDVCFVGKPTKRRSEITMALQEKGLKLSPQTDVVFEEMAAQSKCCLNFHAERSNHLETPRIVGALAAQCPVVTENSYGLRDLLPPHLILQARKSALPGVVAALLQDKRRLQDLCNASHKWFRDTYLPQARSEWRNLCQEIIKLDIDTTHLTSLRNVS</sequence>
<accession>A0ABX2IX23</accession>
<evidence type="ECO:0000313" key="2">
    <source>
        <dbReference type="Proteomes" id="UP000777935"/>
    </source>
</evidence>
<comment type="caution">
    <text evidence="1">The sequence shown here is derived from an EMBL/GenBank/DDBJ whole genome shotgun (WGS) entry which is preliminary data.</text>
</comment>
<dbReference type="Proteomes" id="UP000777935">
    <property type="component" value="Unassembled WGS sequence"/>
</dbReference>
<name>A0ABX2IX23_9RHOB</name>
<reference evidence="1 2" key="1">
    <citation type="submission" date="2020-06" db="EMBL/GenBank/DDBJ databases">
        <title>Sulfitobacter algicola sp. nov., isolated from green algae.</title>
        <authorList>
            <person name="Wang C."/>
        </authorList>
    </citation>
    <scope>NUCLEOTIDE SEQUENCE [LARGE SCALE GENOMIC DNA]</scope>
    <source>
        <strain evidence="1 2">1151</strain>
    </source>
</reference>
<protein>
    <recommendedName>
        <fullName evidence="3">Glycosyl transferase family 1 domain-containing protein</fullName>
    </recommendedName>
</protein>
<dbReference type="EMBL" id="JABUFE010000003">
    <property type="protein sequence ID" value="NSX54698.1"/>
    <property type="molecule type" value="Genomic_DNA"/>
</dbReference>
<dbReference type="RefSeq" id="WP_174136964.1">
    <property type="nucleotide sequence ID" value="NZ_JABUFE010000003.1"/>
</dbReference>
<evidence type="ECO:0008006" key="3">
    <source>
        <dbReference type="Google" id="ProtNLM"/>
    </source>
</evidence>